<proteinExistence type="predicted"/>
<evidence type="ECO:0000313" key="2">
    <source>
        <dbReference type="Proteomes" id="UP000050794"/>
    </source>
</evidence>
<gene>
    <name evidence="1" type="ORF">TCNE_LOCUS8631</name>
</gene>
<dbReference type="EMBL" id="UYWY01019957">
    <property type="protein sequence ID" value="VDM39952.1"/>
    <property type="molecule type" value="Genomic_DNA"/>
</dbReference>
<dbReference type="Proteomes" id="UP000050794">
    <property type="component" value="Unassembled WGS sequence"/>
</dbReference>
<name>A0A183UJG1_TOXCA</name>
<evidence type="ECO:0000313" key="3">
    <source>
        <dbReference type="WBParaSite" id="TCNE_0000863101-mRNA-1"/>
    </source>
</evidence>
<organism evidence="2 3">
    <name type="scientific">Toxocara canis</name>
    <name type="common">Canine roundworm</name>
    <dbReference type="NCBI Taxonomy" id="6265"/>
    <lineage>
        <taxon>Eukaryota</taxon>
        <taxon>Metazoa</taxon>
        <taxon>Ecdysozoa</taxon>
        <taxon>Nematoda</taxon>
        <taxon>Chromadorea</taxon>
        <taxon>Rhabditida</taxon>
        <taxon>Spirurina</taxon>
        <taxon>Ascaridomorpha</taxon>
        <taxon>Ascaridoidea</taxon>
        <taxon>Toxocaridae</taxon>
        <taxon>Toxocara</taxon>
    </lineage>
</organism>
<reference evidence="3" key="1">
    <citation type="submission" date="2016-06" db="UniProtKB">
        <authorList>
            <consortium name="WormBaseParasite"/>
        </authorList>
    </citation>
    <scope>IDENTIFICATION</scope>
</reference>
<accession>A0A183UJG1</accession>
<dbReference type="WBParaSite" id="TCNE_0000863101-mRNA-1">
    <property type="protein sequence ID" value="TCNE_0000863101-mRNA-1"/>
    <property type="gene ID" value="TCNE_0000863101"/>
</dbReference>
<reference evidence="1 2" key="2">
    <citation type="submission" date="2018-11" db="EMBL/GenBank/DDBJ databases">
        <authorList>
            <consortium name="Pathogen Informatics"/>
        </authorList>
    </citation>
    <scope>NUCLEOTIDE SEQUENCE [LARGE SCALE GENOMIC DNA]</scope>
</reference>
<dbReference type="AlphaFoldDB" id="A0A183UJG1"/>
<keyword evidence="2" id="KW-1185">Reference proteome</keyword>
<evidence type="ECO:0000313" key="1">
    <source>
        <dbReference type="EMBL" id="VDM39952.1"/>
    </source>
</evidence>
<sequence length="90" mass="9994">MFRFGRGHTKKSSVTLSVVSLKCNCGYLSSYRTFWAKLCNDIVASRTGNESMIETDPAHALDHINPTTSSSVLRPKMGDLVPKKIEGQIY</sequence>
<protein>
    <submittedName>
        <fullName evidence="3">Ovule protein</fullName>
    </submittedName>
</protein>